<evidence type="ECO:0000313" key="3">
    <source>
        <dbReference type="Proteomes" id="UP000249066"/>
    </source>
</evidence>
<dbReference type="EMBL" id="QFNN01000045">
    <property type="protein sequence ID" value="PZO89820.1"/>
    <property type="molecule type" value="Genomic_DNA"/>
</dbReference>
<sequence length="417" mass="43875">MPRLSRLTPPLVALSLLAGLSAVVRAQLEGSNRGVPPIDSSSSLEVSGVEVDISAPTADAARLGGWRLAQRKGWQLLWQRTHGGAAPALSDSALDSMVAGIVVEDEQIGPHRYVARLGVLFDRARTGEVLGIGGQAARSAPMLVIPVEWSGGAAQSFELRNPWQEAWARFRTGNSSIDYVRATGTGADPLLLNNAQTLRPGRGWWRFLLDGYGAADVLVPQVELQRLWPGGPVIGRFTAFHGPDKRLIGRFALRVENPDALPKLLDEGVRRIDALYAQALAMGQLRPDPSLVIEEPVDTDALEDSLALAPEENTALVGGAPTAGAATVTVQFDTPDAASVDAVEAALRGVPDVKSAVTSSLALGGVSVMKVTVLGDVAAFRSALAARGWQVQGAGDTIRIRRAAAPPSPSPSTTGRQ</sequence>
<dbReference type="Proteomes" id="UP000249066">
    <property type="component" value="Unassembled WGS sequence"/>
</dbReference>
<reference evidence="2 3" key="1">
    <citation type="submission" date="2017-08" db="EMBL/GenBank/DDBJ databases">
        <title>Infants hospitalized years apart are colonized by the same room-sourced microbial strains.</title>
        <authorList>
            <person name="Brooks B."/>
            <person name="Olm M.R."/>
            <person name="Firek B.A."/>
            <person name="Baker R."/>
            <person name="Thomas B.C."/>
            <person name="Morowitz M.J."/>
            <person name="Banfield J.F."/>
        </authorList>
    </citation>
    <scope>NUCLEOTIDE SEQUENCE [LARGE SCALE GENOMIC DNA]</scope>
    <source>
        <strain evidence="2">S2_018_000_R2_101</strain>
    </source>
</reference>
<accession>A0A2W5A5D2</accession>
<evidence type="ECO:0000256" key="1">
    <source>
        <dbReference type="SAM" id="SignalP"/>
    </source>
</evidence>
<proteinExistence type="predicted"/>
<gene>
    <name evidence="2" type="ORF">DI623_08940</name>
</gene>
<feature type="chain" id="PRO_5015916270" description="Heavy-metal-associated domain-containing protein" evidence="1">
    <location>
        <begin position="27"/>
        <end position="417"/>
    </location>
</feature>
<organism evidence="2 3">
    <name type="scientific">Sphingomonas sanxanigenens</name>
    <dbReference type="NCBI Taxonomy" id="397260"/>
    <lineage>
        <taxon>Bacteria</taxon>
        <taxon>Pseudomonadati</taxon>
        <taxon>Pseudomonadota</taxon>
        <taxon>Alphaproteobacteria</taxon>
        <taxon>Sphingomonadales</taxon>
        <taxon>Sphingomonadaceae</taxon>
        <taxon>Sphingomonas</taxon>
    </lineage>
</organism>
<protein>
    <recommendedName>
        <fullName evidence="4">Heavy-metal-associated domain-containing protein</fullName>
    </recommendedName>
</protein>
<dbReference type="AlphaFoldDB" id="A0A2W5A5D2"/>
<evidence type="ECO:0000313" key="2">
    <source>
        <dbReference type="EMBL" id="PZO89820.1"/>
    </source>
</evidence>
<comment type="caution">
    <text evidence="2">The sequence shown here is derived from an EMBL/GenBank/DDBJ whole genome shotgun (WGS) entry which is preliminary data.</text>
</comment>
<feature type="signal peptide" evidence="1">
    <location>
        <begin position="1"/>
        <end position="26"/>
    </location>
</feature>
<name>A0A2W5A5D2_9SPHN</name>
<evidence type="ECO:0008006" key="4">
    <source>
        <dbReference type="Google" id="ProtNLM"/>
    </source>
</evidence>
<keyword evidence="1" id="KW-0732">Signal</keyword>